<dbReference type="Proteomes" id="UP001060170">
    <property type="component" value="Chromosome 6"/>
</dbReference>
<accession>A0ACC0EJX4</accession>
<reference evidence="2" key="1">
    <citation type="journal article" date="2018" name="BMC Genomics">
        <title>Genomic insights into host adaptation between the wheat stripe rust pathogen (Puccinia striiformis f. sp. tritici) and the barley stripe rust pathogen (Puccinia striiformis f. sp. hordei).</title>
        <authorList>
            <person name="Xia C."/>
            <person name="Wang M."/>
            <person name="Yin C."/>
            <person name="Cornejo O.E."/>
            <person name="Hulbert S.H."/>
            <person name="Chen X."/>
        </authorList>
    </citation>
    <scope>NUCLEOTIDE SEQUENCE [LARGE SCALE GENOMIC DNA]</scope>
    <source>
        <strain evidence="2">93-210</strain>
    </source>
</reference>
<reference evidence="2" key="2">
    <citation type="journal article" date="2018" name="Mol. Plant Microbe Interact.">
        <title>Genome sequence resources for the wheat stripe rust pathogen (Puccinia striiformis f. sp. tritici) and the barley stripe rust pathogen (Puccinia striiformis f. sp. hordei).</title>
        <authorList>
            <person name="Xia C."/>
            <person name="Wang M."/>
            <person name="Yin C."/>
            <person name="Cornejo O.E."/>
            <person name="Hulbert S.H."/>
            <person name="Chen X."/>
        </authorList>
    </citation>
    <scope>NUCLEOTIDE SEQUENCE [LARGE SCALE GENOMIC DNA]</scope>
    <source>
        <strain evidence="2">93-210</strain>
    </source>
</reference>
<reference evidence="1 2" key="3">
    <citation type="journal article" date="2022" name="Microbiol. Spectr.">
        <title>Folding features and dynamics of 3D genome architecture in plant fungal pathogens.</title>
        <authorList>
            <person name="Xia C."/>
        </authorList>
    </citation>
    <scope>NUCLEOTIDE SEQUENCE [LARGE SCALE GENOMIC DNA]</scope>
    <source>
        <strain evidence="1 2">93-210</strain>
    </source>
</reference>
<name>A0ACC0EJX4_9BASI</name>
<sequence length="65" mass="7110">MFGLEVGTPRALSNLESQAGPAFGGRACGNLPKDKETHRGVSFPNDRASSELMEIRGCTHMKDFW</sequence>
<keyword evidence="2" id="KW-1185">Reference proteome</keyword>
<comment type="caution">
    <text evidence="1">The sequence shown here is derived from an EMBL/GenBank/DDBJ whole genome shotgun (WGS) entry which is preliminary data.</text>
</comment>
<organism evidence="1 2">
    <name type="scientific">Puccinia striiformis f. sp. tritici</name>
    <dbReference type="NCBI Taxonomy" id="168172"/>
    <lineage>
        <taxon>Eukaryota</taxon>
        <taxon>Fungi</taxon>
        <taxon>Dikarya</taxon>
        <taxon>Basidiomycota</taxon>
        <taxon>Pucciniomycotina</taxon>
        <taxon>Pucciniomycetes</taxon>
        <taxon>Pucciniales</taxon>
        <taxon>Pucciniaceae</taxon>
        <taxon>Puccinia</taxon>
    </lineage>
</organism>
<evidence type="ECO:0000313" key="2">
    <source>
        <dbReference type="Proteomes" id="UP001060170"/>
    </source>
</evidence>
<evidence type="ECO:0000313" key="1">
    <source>
        <dbReference type="EMBL" id="KAI7954157.1"/>
    </source>
</evidence>
<dbReference type="EMBL" id="CM045870">
    <property type="protein sequence ID" value="KAI7954157.1"/>
    <property type="molecule type" value="Genomic_DNA"/>
</dbReference>
<proteinExistence type="predicted"/>
<gene>
    <name evidence="1" type="ORF">MJO28_006704</name>
</gene>
<protein>
    <submittedName>
        <fullName evidence="1">Uncharacterized protein</fullName>
    </submittedName>
</protein>